<comment type="caution">
    <text evidence="2">The sequence shown here is derived from an EMBL/GenBank/DDBJ whole genome shotgun (WGS) entry which is preliminary data.</text>
</comment>
<feature type="compositionally biased region" description="Basic and acidic residues" evidence="1">
    <location>
        <begin position="1"/>
        <end position="11"/>
    </location>
</feature>
<dbReference type="EMBL" id="BGZK01002540">
    <property type="protein sequence ID" value="GBP94721.1"/>
    <property type="molecule type" value="Genomic_DNA"/>
</dbReference>
<gene>
    <name evidence="2" type="ORF">EVAR_100431_1</name>
</gene>
<sequence length="92" mass="10242">MKEPSTVKHCDFGNFNRPSSRHDTTRHIGRRGLLCDDEAAERIDVPATRFVRRPNNEFISIVIGAVSDRRRCCGRVRPAAALRSPAGDARGP</sequence>
<keyword evidence="3" id="KW-1185">Reference proteome</keyword>
<evidence type="ECO:0000256" key="1">
    <source>
        <dbReference type="SAM" id="MobiDB-lite"/>
    </source>
</evidence>
<accession>A0A4C2A1B0</accession>
<organism evidence="2 3">
    <name type="scientific">Eumeta variegata</name>
    <name type="common">Bagworm moth</name>
    <name type="synonym">Eumeta japonica</name>
    <dbReference type="NCBI Taxonomy" id="151549"/>
    <lineage>
        <taxon>Eukaryota</taxon>
        <taxon>Metazoa</taxon>
        <taxon>Ecdysozoa</taxon>
        <taxon>Arthropoda</taxon>
        <taxon>Hexapoda</taxon>
        <taxon>Insecta</taxon>
        <taxon>Pterygota</taxon>
        <taxon>Neoptera</taxon>
        <taxon>Endopterygota</taxon>
        <taxon>Lepidoptera</taxon>
        <taxon>Glossata</taxon>
        <taxon>Ditrysia</taxon>
        <taxon>Tineoidea</taxon>
        <taxon>Psychidae</taxon>
        <taxon>Oiketicinae</taxon>
        <taxon>Eumeta</taxon>
    </lineage>
</organism>
<name>A0A4C2A1B0_EUMVA</name>
<proteinExistence type="predicted"/>
<reference evidence="2 3" key="1">
    <citation type="journal article" date="2019" name="Commun. Biol.">
        <title>The bagworm genome reveals a unique fibroin gene that provides high tensile strength.</title>
        <authorList>
            <person name="Kono N."/>
            <person name="Nakamura H."/>
            <person name="Ohtoshi R."/>
            <person name="Tomita M."/>
            <person name="Numata K."/>
            <person name="Arakawa K."/>
        </authorList>
    </citation>
    <scope>NUCLEOTIDE SEQUENCE [LARGE SCALE GENOMIC DNA]</scope>
</reference>
<evidence type="ECO:0000313" key="3">
    <source>
        <dbReference type="Proteomes" id="UP000299102"/>
    </source>
</evidence>
<evidence type="ECO:0000313" key="2">
    <source>
        <dbReference type="EMBL" id="GBP94721.1"/>
    </source>
</evidence>
<protein>
    <submittedName>
        <fullName evidence="2">Uncharacterized protein</fullName>
    </submittedName>
</protein>
<feature type="region of interest" description="Disordered" evidence="1">
    <location>
        <begin position="1"/>
        <end position="24"/>
    </location>
</feature>
<dbReference type="AlphaFoldDB" id="A0A4C2A1B0"/>
<dbReference type="Proteomes" id="UP000299102">
    <property type="component" value="Unassembled WGS sequence"/>
</dbReference>